<keyword evidence="2" id="KW-0964">Secreted</keyword>
<dbReference type="InterPro" id="IPR050735">
    <property type="entry name" value="Kininogen_Fetuin_HRG"/>
</dbReference>
<dbReference type="GO" id="GO:0051918">
    <property type="term" value="P:negative regulation of fibrinolysis"/>
    <property type="evidence" value="ECO:0007669"/>
    <property type="project" value="TreeGrafter"/>
</dbReference>
<keyword evidence="10" id="KW-0325">Glycoprotein</keyword>
<keyword evidence="14" id="KW-0732">Signal</keyword>
<dbReference type="GO" id="GO:0042730">
    <property type="term" value="P:fibrinolysis"/>
    <property type="evidence" value="ECO:0007669"/>
    <property type="project" value="UniProtKB-KW"/>
</dbReference>
<dbReference type="SUPFAM" id="SSF54403">
    <property type="entry name" value="Cystatin/monellin"/>
    <property type="match status" value="1"/>
</dbReference>
<dbReference type="PANTHER" id="PTHR13814">
    <property type="entry name" value="FETUIN"/>
    <property type="match status" value="1"/>
</dbReference>
<evidence type="ECO:0000256" key="2">
    <source>
        <dbReference type="ARBA" id="ARBA00022525"/>
    </source>
</evidence>
<dbReference type="Proteomes" id="UP000010556">
    <property type="component" value="Unassembled WGS sequence"/>
</dbReference>
<comment type="subcellular location">
    <subcellularLocation>
        <location evidence="1">Secreted</location>
    </subcellularLocation>
</comment>
<keyword evidence="5" id="KW-0677">Repeat</keyword>
<feature type="chain" id="PRO_5003971308" description="Histidine-rich glycoprotein" evidence="14">
    <location>
        <begin position="22"/>
        <end position="138"/>
    </location>
</feature>
<evidence type="ECO:0000256" key="3">
    <source>
        <dbReference type="ARBA" id="ARBA00022674"/>
    </source>
</evidence>
<dbReference type="GO" id="GO:0008270">
    <property type="term" value="F:zinc ion binding"/>
    <property type="evidence" value="ECO:0007669"/>
    <property type="project" value="TreeGrafter"/>
</dbReference>
<dbReference type="Gene3D" id="3.10.450.10">
    <property type="match status" value="1"/>
</dbReference>
<evidence type="ECO:0000313" key="15">
    <source>
        <dbReference type="EMBL" id="ELK37933.1"/>
    </source>
</evidence>
<dbReference type="GO" id="GO:0007596">
    <property type="term" value="P:blood coagulation"/>
    <property type="evidence" value="ECO:0007669"/>
    <property type="project" value="UniProtKB-KW"/>
</dbReference>
<reference evidence="16" key="1">
    <citation type="journal article" date="2013" name="Science">
        <title>Comparative analysis of bat genomes provides insight into the evolution of flight and immunity.</title>
        <authorList>
            <person name="Zhang G."/>
            <person name="Cowled C."/>
            <person name="Shi Z."/>
            <person name="Huang Z."/>
            <person name="Bishop-Lilly K.A."/>
            <person name="Fang X."/>
            <person name="Wynne J.W."/>
            <person name="Xiong Z."/>
            <person name="Baker M.L."/>
            <person name="Zhao W."/>
            <person name="Tachedjian M."/>
            <person name="Zhu Y."/>
            <person name="Zhou P."/>
            <person name="Jiang X."/>
            <person name="Ng J."/>
            <person name="Yang L."/>
            <person name="Wu L."/>
            <person name="Xiao J."/>
            <person name="Feng Y."/>
            <person name="Chen Y."/>
            <person name="Sun X."/>
            <person name="Zhang Y."/>
            <person name="Marsh G.A."/>
            <person name="Crameri G."/>
            <person name="Broder C.C."/>
            <person name="Frey K.G."/>
            <person name="Wang L.F."/>
            <person name="Wang J."/>
        </authorList>
    </citation>
    <scope>NUCLEOTIDE SEQUENCE [LARGE SCALE GENOMIC DNA]</scope>
</reference>
<keyword evidence="7" id="KW-0186">Copper</keyword>
<keyword evidence="6" id="KW-0862">Zinc</keyword>
<evidence type="ECO:0000256" key="6">
    <source>
        <dbReference type="ARBA" id="ARBA00022833"/>
    </source>
</evidence>
<dbReference type="GO" id="GO:0072562">
    <property type="term" value="C:blood microparticle"/>
    <property type="evidence" value="ECO:0007669"/>
    <property type="project" value="TreeGrafter"/>
</dbReference>
<evidence type="ECO:0000256" key="8">
    <source>
        <dbReference type="ARBA" id="ARBA00023084"/>
    </source>
</evidence>
<evidence type="ECO:0000256" key="13">
    <source>
        <dbReference type="ARBA" id="ARBA00041330"/>
    </source>
</evidence>
<proteinExistence type="predicted"/>
<protein>
    <recommendedName>
        <fullName evidence="12">Histidine-rich glycoprotein</fullName>
    </recommendedName>
    <alternativeName>
        <fullName evidence="13">Histidine-proline-rich glycoprotein</fullName>
    </alternativeName>
</protein>
<keyword evidence="11" id="KW-0280">Fibrinolysis</keyword>
<evidence type="ECO:0000256" key="5">
    <source>
        <dbReference type="ARBA" id="ARBA00022737"/>
    </source>
</evidence>
<dbReference type="PANTHER" id="PTHR13814:SF3">
    <property type="entry name" value="HISTIDINE-RICH GLYCOPROTEIN"/>
    <property type="match status" value="1"/>
</dbReference>
<evidence type="ECO:0000313" key="16">
    <source>
        <dbReference type="Proteomes" id="UP000010556"/>
    </source>
</evidence>
<evidence type="ECO:0000256" key="1">
    <source>
        <dbReference type="ARBA" id="ARBA00004613"/>
    </source>
</evidence>
<keyword evidence="9" id="KW-1015">Disulfide bond</keyword>
<gene>
    <name evidence="15" type="ORF">MDA_GLEAN10001019</name>
</gene>
<evidence type="ECO:0000256" key="9">
    <source>
        <dbReference type="ARBA" id="ARBA00023157"/>
    </source>
</evidence>
<evidence type="ECO:0000256" key="11">
    <source>
        <dbReference type="ARBA" id="ARBA00023281"/>
    </source>
</evidence>
<dbReference type="GO" id="GO:0008201">
    <property type="term" value="F:heparin binding"/>
    <property type="evidence" value="ECO:0007669"/>
    <property type="project" value="UniProtKB-KW"/>
</dbReference>
<dbReference type="GO" id="GO:0004867">
    <property type="term" value="F:serine-type endopeptidase inhibitor activity"/>
    <property type="evidence" value="ECO:0007669"/>
    <property type="project" value="TreeGrafter"/>
</dbReference>
<keyword evidence="3" id="KW-0358">Heparin-binding</keyword>
<evidence type="ECO:0000256" key="12">
    <source>
        <dbReference type="ARBA" id="ARBA00039613"/>
    </source>
</evidence>
<keyword evidence="16" id="KW-1185">Reference proteome</keyword>
<dbReference type="InterPro" id="IPR046350">
    <property type="entry name" value="Cystatin_sf"/>
</dbReference>
<evidence type="ECO:0000256" key="14">
    <source>
        <dbReference type="SAM" id="SignalP"/>
    </source>
</evidence>
<evidence type="ECO:0000256" key="4">
    <source>
        <dbReference type="ARBA" id="ARBA00022696"/>
    </source>
</evidence>
<keyword evidence="8" id="KW-0094">Blood coagulation</keyword>
<evidence type="ECO:0000256" key="7">
    <source>
        <dbReference type="ARBA" id="ARBA00023008"/>
    </source>
</evidence>
<accession>L5MJK9</accession>
<feature type="signal peptide" evidence="14">
    <location>
        <begin position="1"/>
        <end position="21"/>
    </location>
</feature>
<dbReference type="EMBL" id="KB099843">
    <property type="protein sequence ID" value="ELK37933.1"/>
    <property type="molecule type" value="Genomic_DNA"/>
</dbReference>
<dbReference type="GO" id="GO:0010543">
    <property type="term" value="P:regulation of platelet activation"/>
    <property type="evidence" value="ECO:0007669"/>
    <property type="project" value="TreeGrafter"/>
</dbReference>
<dbReference type="AlphaFoldDB" id="L5MJK9"/>
<name>L5MJK9_MYODS</name>
<evidence type="ECO:0000256" key="10">
    <source>
        <dbReference type="ARBA" id="ARBA00023180"/>
    </source>
</evidence>
<sequence>MKTFTAVQLSILWITLRYSYAVNHIGCNATVSLAGNALDLINKGRSNDLLFQLLWVTDTHLDRAESTDVYYFVLEVKESNCPVQYRIHWDDCEPNISRYPPDIVNRITHPEPPPLYQNQNYATREYHKVAVVSACADA</sequence>
<organism evidence="15 16">
    <name type="scientific">Myotis davidii</name>
    <name type="common">David's myotis</name>
    <dbReference type="NCBI Taxonomy" id="225400"/>
    <lineage>
        <taxon>Eukaryota</taxon>
        <taxon>Metazoa</taxon>
        <taxon>Chordata</taxon>
        <taxon>Craniata</taxon>
        <taxon>Vertebrata</taxon>
        <taxon>Euteleostomi</taxon>
        <taxon>Mammalia</taxon>
        <taxon>Eutheria</taxon>
        <taxon>Laurasiatheria</taxon>
        <taxon>Chiroptera</taxon>
        <taxon>Yangochiroptera</taxon>
        <taxon>Vespertilionidae</taxon>
        <taxon>Myotis</taxon>
    </lineage>
</organism>
<keyword evidence="4" id="KW-0356">Hemostasis</keyword>